<name>A0ABU3A134_9GAMM</name>
<comment type="caution">
    <text evidence="1">The sequence shown here is derived from an EMBL/GenBank/DDBJ whole genome shotgun (WGS) entry which is preliminary data.</text>
</comment>
<sequence>MIEVSIDDFKAGKNLKDGDFVRVVHKRDKDNKAAVFEEKHFHVLNVAIRKITIGSFRRRLTLNEKVAIKQSADPVVQVLNEDLLASSYVDLDFQPFIDGLSYLTAQGLLTAERVVELLADGSPDEQV</sequence>
<dbReference type="Proteomes" id="UP001266357">
    <property type="component" value="Unassembled WGS sequence"/>
</dbReference>
<evidence type="ECO:0008006" key="3">
    <source>
        <dbReference type="Google" id="ProtNLM"/>
    </source>
</evidence>
<evidence type="ECO:0000313" key="2">
    <source>
        <dbReference type="Proteomes" id="UP001266357"/>
    </source>
</evidence>
<dbReference type="EMBL" id="JAVRIF010000003">
    <property type="protein sequence ID" value="MDT0603485.1"/>
    <property type="molecule type" value="Genomic_DNA"/>
</dbReference>
<gene>
    <name evidence="1" type="ORF">RM573_07735</name>
</gene>
<organism evidence="1 2">
    <name type="scientific">Thalassotalea castellviae</name>
    <dbReference type="NCBI Taxonomy" id="3075612"/>
    <lineage>
        <taxon>Bacteria</taxon>
        <taxon>Pseudomonadati</taxon>
        <taxon>Pseudomonadota</taxon>
        <taxon>Gammaproteobacteria</taxon>
        <taxon>Alteromonadales</taxon>
        <taxon>Colwelliaceae</taxon>
        <taxon>Thalassotalea</taxon>
    </lineage>
</organism>
<reference evidence="1 2" key="1">
    <citation type="submission" date="2023-09" db="EMBL/GenBank/DDBJ databases">
        <authorList>
            <person name="Rey-Velasco X."/>
        </authorList>
    </citation>
    <scope>NUCLEOTIDE SEQUENCE [LARGE SCALE GENOMIC DNA]</scope>
    <source>
        <strain evidence="1 2">W431</strain>
    </source>
</reference>
<proteinExistence type="predicted"/>
<keyword evidence="2" id="KW-1185">Reference proteome</keyword>
<protein>
    <recommendedName>
        <fullName evidence="3">ASCH domain-containing protein</fullName>
    </recommendedName>
</protein>
<dbReference type="RefSeq" id="WP_311579715.1">
    <property type="nucleotide sequence ID" value="NZ_JAVRIF010000003.1"/>
</dbReference>
<accession>A0ABU3A134</accession>
<evidence type="ECO:0000313" key="1">
    <source>
        <dbReference type="EMBL" id="MDT0603485.1"/>
    </source>
</evidence>